<dbReference type="AlphaFoldDB" id="A0A1I2FVE5"/>
<accession>A0A1I2FVE5</accession>
<gene>
    <name evidence="5" type="ORF">SAMN02745121_06861</name>
</gene>
<dbReference type="InterPro" id="IPR036388">
    <property type="entry name" value="WH-like_DNA-bd_sf"/>
</dbReference>
<protein>
    <submittedName>
        <fullName evidence="5">DNA-binding transcriptional regulator, ArsR family</fullName>
    </submittedName>
</protein>
<dbReference type="OrthoDB" id="9800049at2"/>
<dbReference type="GO" id="GO:0003700">
    <property type="term" value="F:DNA-binding transcription factor activity"/>
    <property type="evidence" value="ECO:0007669"/>
    <property type="project" value="InterPro"/>
</dbReference>
<dbReference type="Gene3D" id="1.10.10.10">
    <property type="entry name" value="Winged helix-like DNA-binding domain superfamily/Winged helix DNA-binding domain"/>
    <property type="match status" value="1"/>
</dbReference>
<dbReference type="PANTHER" id="PTHR33154:SF33">
    <property type="entry name" value="TRANSCRIPTIONAL REPRESSOR SDPR"/>
    <property type="match status" value="1"/>
</dbReference>
<evidence type="ECO:0000313" key="5">
    <source>
        <dbReference type="EMBL" id="SFF08923.1"/>
    </source>
</evidence>
<proteinExistence type="predicted"/>
<dbReference type="NCBIfam" id="NF033788">
    <property type="entry name" value="HTH_metalloreg"/>
    <property type="match status" value="1"/>
</dbReference>
<evidence type="ECO:0000256" key="3">
    <source>
        <dbReference type="ARBA" id="ARBA00023163"/>
    </source>
</evidence>
<dbReference type="InterPro" id="IPR011991">
    <property type="entry name" value="ArsR-like_HTH"/>
</dbReference>
<evidence type="ECO:0000256" key="1">
    <source>
        <dbReference type="ARBA" id="ARBA00023015"/>
    </source>
</evidence>
<evidence type="ECO:0000256" key="2">
    <source>
        <dbReference type="ARBA" id="ARBA00023125"/>
    </source>
</evidence>
<keyword evidence="3" id="KW-0804">Transcription</keyword>
<feature type="domain" description="HTH arsR-type" evidence="4">
    <location>
        <begin position="1"/>
        <end position="85"/>
    </location>
</feature>
<keyword evidence="6" id="KW-1185">Reference proteome</keyword>
<dbReference type="PRINTS" id="PR00778">
    <property type="entry name" value="HTHARSR"/>
</dbReference>
<dbReference type="CDD" id="cd00090">
    <property type="entry name" value="HTH_ARSR"/>
    <property type="match status" value="1"/>
</dbReference>
<dbReference type="InterPro" id="IPR036390">
    <property type="entry name" value="WH_DNA-bd_sf"/>
</dbReference>
<evidence type="ECO:0000259" key="4">
    <source>
        <dbReference type="PROSITE" id="PS50987"/>
    </source>
</evidence>
<keyword evidence="1" id="KW-0805">Transcription regulation</keyword>
<organism evidence="5 6">
    <name type="scientific">Nannocystis exedens</name>
    <dbReference type="NCBI Taxonomy" id="54"/>
    <lineage>
        <taxon>Bacteria</taxon>
        <taxon>Pseudomonadati</taxon>
        <taxon>Myxococcota</taxon>
        <taxon>Polyangia</taxon>
        <taxon>Nannocystales</taxon>
        <taxon>Nannocystaceae</taxon>
        <taxon>Nannocystis</taxon>
    </lineage>
</organism>
<dbReference type="InterPro" id="IPR001845">
    <property type="entry name" value="HTH_ArsR_DNA-bd_dom"/>
</dbReference>
<dbReference type="SMART" id="SM00418">
    <property type="entry name" value="HTH_ARSR"/>
    <property type="match status" value="1"/>
</dbReference>
<dbReference type="Pfam" id="PF01022">
    <property type="entry name" value="HTH_5"/>
    <property type="match status" value="1"/>
</dbReference>
<dbReference type="PANTHER" id="PTHR33154">
    <property type="entry name" value="TRANSCRIPTIONAL REGULATOR, ARSR FAMILY"/>
    <property type="match status" value="1"/>
</dbReference>
<sequence>MQPLAAIAEPRRVEILRLVWREERRAGDIAAAMPVSFGAVSQHLSVLRAAGLVTVRRAGRERWYAADHAALGPLAPVLEQMWADKLGELKRLAEAEQRRLDSCASRPLDDPKEST</sequence>
<dbReference type="PROSITE" id="PS50987">
    <property type="entry name" value="HTH_ARSR_2"/>
    <property type="match status" value="1"/>
</dbReference>
<keyword evidence="2 5" id="KW-0238">DNA-binding</keyword>
<dbReference type="GO" id="GO:0003677">
    <property type="term" value="F:DNA binding"/>
    <property type="evidence" value="ECO:0007669"/>
    <property type="project" value="UniProtKB-KW"/>
</dbReference>
<dbReference type="SUPFAM" id="SSF46785">
    <property type="entry name" value="Winged helix' DNA-binding domain"/>
    <property type="match status" value="1"/>
</dbReference>
<reference evidence="6" key="1">
    <citation type="submission" date="2016-10" db="EMBL/GenBank/DDBJ databases">
        <authorList>
            <person name="Varghese N."/>
            <person name="Submissions S."/>
        </authorList>
    </citation>
    <scope>NUCLEOTIDE SEQUENCE [LARGE SCALE GENOMIC DNA]</scope>
    <source>
        <strain evidence="6">ATCC 25963</strain>
    </source>
</reference>
<dbReference type="RefSeq" id="WP_096331569.1">
    <property type="nucleotide sequence ID" value="NZ_FOMX01000028.1"/>
</dbReference>
<evidence type="ECO:0000313" key="6">
    <source>
        <dbReference type="Proteomes" id="UP000199400"/>
    </source>
</evidence>
<dbReference type="EMBL" id="FOMX01000028">
    <property type="protein sequence ID" value="SFF08923.1"/>
    <property type="molecule type" value="Genomic_DNA"/>
</dbReference>
<name>A0A1I2FVE5_9BACT</name>
<dbReference type="InterPro" id="IPR051081">
    <property type="entry name" value="HTH_MetalResp_TranReg"/>
</dbReference>
<dbReference type="STRING" id="54.SAMN02745121_06861"/>
<dbReference type="Proteomes" id="UP000199400">
    <property type="component" value="Unassembled WGS sequence"/>
</dbReference>